<evidence type="ECO:0000313" key="3">
    <source>
        <dbReference type="Proteomes" id="UP001159363"/>
    </source>
</evidence>
<comment type="caution">
    <text evidence="2">The sequence shown here is derived from an EMBL/GenBank/DDBJ whole genome shotgun (WGS) entry which is preliminary data.</text>
</comment>
<accession>A0ABQ9GU92</accession>
<reference evidence="2 3" key="1">
    <citation type="submission" date="2023-02" db="EMBL/GenBank/DDBJ databases">
        <title>LHISI_Scaffold_Assembly.</title>
        <authorList>
            <person name="Stuart O.P."/>
            <person name="Cleave R."/>
            <person name="Magrath M.J.L."/>
            <person name="Mikheyev A.S."/>
        </authorList>
    </citation>
    <scope>NUCLEOTIDE SEQUENCE [LARGE SCALE GENOMIC DNA]</scope>
    <source>
        <strain evidence="2">Daus_M_001</strain>
        <tissue evidence="2">Leg muscle</tissue>
    </source>
</reference>
<protein>
    <submittedName>
        <fullName evidence="2">Uncharacterized protein</fullName>
    </submittedName>
</protein>
<organism evidence="2 3">
    <name type="scientific">Dryococelus australis</name>
    <dbReference type="NCBI Taxonomy" id="614101"/>
    <lineage>
        <taxon>Eukaryota</taxon>
        <taxon>Metazoa</taxon>
        <taxon>Ecdysozoa</taxon>
        <taxon>Arthropoda</taxon>
        <taxon>Hexapoda</taxon>
        <taxon>Insecta</taxon>
        <taxon>Pterygota</taxon>
        <taxon>Neoptera</taxon>
        <taxon>Polyneoptera</taxon>
        <taxon>Phasmatodea</taxon>
        <taxon>Verophasmatodea</taxon>
        <taxon>Anareolatae</taxon>
        <taxon>Phasmatidae</taxon>
        <taxon>Eurycanthinae</taxon>
        <taxon>Dryococelus</taxon>
    </lineage>
</organism>
<dbReference type="Proteomes" id="UP001159363">
    <property type="component" value="Chromosome 8"/>
</dbReference>
<keyword evidence="3" id="KW-1185">Reference proteome</keyword>
<gene>
    <name evidence="2" type="ORF">PR048_023464</name>
</gene>
<proteinExistence type="predicted"/>
<evidence type="ECO:0000256" key="1">
    <source>
        <dbReference type="SAM" id="MobiDB-lite"/>
    </source>
</evidence>
<dbReference type="EMBL" id="JARBHB010000009">
    <property type="protein sequence ID" value="KAJ8875568.1"/>
    <property type="molecule type" value="Genomic_DNA"/>
</dbReference>
<feature type="region of interest" description="Disordered" evidence="1">
    <location>
        <begin position="154"/>
        <end position="175"/>
    </location>
</feature>
<evidence type="ECO:0000313" key="2">
    <source>
        <dbReference type="EMBL" id="KAJ8875568.1"/>
    </source>
</evidence>
<sequence length="248" mass="27129">MCLQTSTCLYATEQRDSRLSPVHRVFSRMWNCYGHTTFKELVVSGNAVREFAWQAGVGQRGVPEQCAVFGWLGRREEAKGGLAISSTNSHSQHTSWEGVGGCQSQHKRWGGDLAGGSVKGVHTDPRMLEWRETRILGISLSTANAEWRQESVKERLGRSGKAHAHLGSEPRGLSIKRSSPARQSMLCIHNLASTSATAALIYCLTDAAAACYKDLCLSEAAREPLLHAHGAVSYLQRPQRPTGLRSGE</sequence>
<name>A0ABQ9GU92_9NEOP</name>